<evidence type="ECO:0000313" key="9">
    <source>
        <dbReference type="EMBL" id="QUW03488.1"/>
    </source>
</evidence>
<feature type="binding site" evidence="5">
    <location>
        <position position="167"/>
    </location>
    <ligand>
        <name>AMP</name>
        <dbReference type="ChEBI" id="CHEBI:456215"/>
    </ligand>
</feature>
<feature type="binding site" evidence="5">
    <location>
        <begin position="142"/>
        <end position="143"/>
    </location>
    <ligand>
        <name>ATP</name>
        <dbReference type="ChEBI" id="CHEBI:30616"/>
    </ligand>
</feature>
<feature type="binding site" evidence="5">
    <location>
        <position position="156"/>
    </location>
    <ligand>
        <name>Zn(2+)</name>
        <dbReference type="ChEBI" id="CHEBI:29105"/>
        <note>structural</note>
    </ligand>
</feature>
<feature type="binding site" evidence="5">
    <location>
        <position position="38"/>
    </location>
    <ligand>
        <name>AMP</name>
        <dbReference type="ChEBI" id="CHEBI:456215"/>
    </ligand>
</feature>
<feature type="binding site" evidence="5">
    <location>
        <position position="139"/>
    </location>
    <ligand>
        <name>Zn(2+)</name>
        <dbReference type="ChEBI" id="CHEBI:29105"/>
        <note>structural</note>
    </ligand>
</feature>
<keyword evidence="5" id="KW-0479">Metal-binding</keyword>
<evidence type="ECO:0000256" key="6">
    <source>
        <dbReference type="RuleBase" id="RU003330"/>
    </source>
</evidence>
<feature type="domain" description="Adenylate kinase active site lid" evidence="8">
    <location>
        <begin position="133"/>
        <end position="169"/>
    </location>
</feature>
<keyword evidence="3 5" id="KW-0547">Nucleotide-binding</keyword>
<dbReference type="SUPFAM" id="SSF57774">
    <property type="entry name" value="Microbial and mitochondrial ADK, insert 'zinc finger' domain"/>
    <property type="match status" value="1"/>
</dbReference>
<gene>
    <name evidence="5" type="primary">adk</name>
    <name evidence="9" type="ORF">J8C06_03350</name>
</gene>
<evidence type="ECO:0000256" key="2">
    <source>
        <dbReference type="ARBA" id="ARBA00022727"/>
    </source>
</evidence>
<name>A0ABX8B971_9BACT</name>
<comment type="similarity">
    <text evidence="5 6">Belongs to the adenylate kinase family.</text>
</comment>
<protein>
    <recommendedName>
        <fullName evidence="5 7">Adenylate kinase</fullName>
        <shortName evidence="5">AK</shortName>
        <ecNumber evidence="5 7">2.7.4.3</ecNumber>
    </recommendedName>
    <alternativeName>
        <fullName evidence="5">ATP-AMP transphosphorylase</fullName>
    </alternativeName>
    <alternativeName>
        <fullName evidence="5">ATP:AMP phosphotransferase</fullName>
    </alternativeName>
    <alternativeName>
        <fullName evidence="5">Adenylate monophosphate kinase</fullName>
    </alternativeName>
</protein>
<dbReference type="GO" id="GO:0016301">
    <property type="term" value="F:kinase activity"/>
    <property type="evidence" value="ECO:0007669"/>
    <property type="project" value="UniProtKB-KW"/>
</dbReference>
<keyword evidence="4 5" id="KW-0418">Kinase</keyword>
<dbReference type="NCBIfam" id="TIGR01351">
    <property type="entry name" value="adk"/>
    <property type="match status" value="1"/>
</dbReference>
<dbReference type="Pfam" id="PF05191">
    <property type="entry name" value="ADK_lid"/>
    <property type="match status" value="1"/>
</dbReference>
<dbReference type="PANTHER" id="PTHR23359">
    <property type="entry name" value="NUCLEOTIDE KINASE"/>
    <property type="match status" value="1"/>
</dbReference>
<feature type="binding site" evidence="5">
    <location>
        <begin position="92"/>
        <end position="95"/>
    </location>
    <ligand>
        <name>AMP</name>
        <dbReference type="ChEBI" id="CHEBI:456215"/>
    </ligand>
</feature>
<keyword evidence="1 5" id="KW-0808">Transferase</keyword>
<evidence type="ECO:0000256" key="7">
    <source>
        <dbReference type="RuleBase" id="RU003331"/>
    </source>
</evidence>
<dbReference type="SUPFAM" id="SSF52540">
    <property type="entry name" value="P-loop containing nucleoside triphosphate hydrolases"/>
    <property type="match status" value="1"/>
</dbReference>
<feature type="binding site" evidence="5">
    <location>
        <position position="206"/>
    </location>
    <ligand>
        <name>ATP</name>
        <dbReference type="ChEBI" id="CHEBI:30616"/>
    </ligand>
</feature>
<dbReference type="InterPro" id="IPR036193">
    <property type="entry name" value="ADK_active_lid_dom_sf"/>
</dbReference>
<feature type="binding site" evidence="5">
    <location>
        <position position="133"/>
    </location>
    <ligand>
        <name>ATP</name>
        <dbReference type="ChEBI" id="CHEBI:30616"/>
    </ligand>
</feature>
<dbReference type="RefSeq" id="WP_211429378.1">
    <property type="nucleotide sequence ID" value="NZ_CP072648.1"/>
</dbReference>
<comment type="caution">
    <text evidence="5">Lacks conserved residue(s) required for the propagation of feature annotation.</text>
</comment>
<feature type="binding site" evidence="5">
    <location>
        <begin position="64"/>
        <end position="66"/>
    </location>
    <ligand>
        <name>AMP</name>
        <dbReference type="ChEBI" id="CHEBI:456215"/>
    </ligand>
</feature>
<feature type="binding site" evidence="5">
    <location>
        <position position="178"/>
    </location>
    <ligand>
        <name>AMP</name>
        <dbReference type="ChEBI" id="CHEBI:456215"/>
    </ligand>
</feature>
<keyword evidence="5" id="KW-0963">Cytoplasm</keyword>
<accession>A0ABX8B971</accession>
<feature type="binding site" evidence="5">
    <location>
        <begin position="17"/>
        <end position="22"/>
    </location>
    <ligand>
        <name>ATP</name>
        <dbReference type="ChEBI" id="CHEBI:30616"/>
    </ligand>
</feature>
<feature type="region of interest" description="NMP" evidence="5">
    <location>
        <begin position="37"/>
        <end position="66"/>
    </location>
</feature>
<comment type="catalytic activity">
    <reaction evidence="5 7">
        <text>AMP + ATP = 2 ADP</text>
        <dbReference type="Rhea" id="RHEA:12973"/>
        <dbReference type="ChEBI" id="CHEBI:30616"/>
        <dbReference type="ChEBI" id="CHEBI:456215"/>
        <dbReference type="ChEBI" id="CHEBI:456216"/>
        <dbReference type="EC" id="2.7.4.3"/>
    </reaction>
</comment>
<dbReference type="CDD" id="cd01428">
    <property type="entry name" value="ADK"/>
    <property type="match status" value="1"/>
</dbReference>
<dbReference type="HAMAP" id="MF_00235">
    <property type="entry name" value="Adenylate_kinase_Adk"/>
    <property type="match status" value="1"/>
</dbReference>
<keyword evidence="5" id="KW-0862">Zinc</keyword>
<comment type="subcellular location">
    <subcellularLocation>
        <location evidence="5 7">Cytoplasm</location>
    </subcellularLocation>
</comment>
<dbReference type="EMBL" id="CP072648">
    <property type="protein sequence ID" value="QUW03488.1"/>
    <property type="molecule type" value="Genomic_DNA"/>
</dbReference>
<comment type="function">
    <text evidence="5">Catalyzes the reversible transfer of the terminal phosphate group between ATP and AMP. Plays an important role in cellular energy homeostasis and in adenine nucleotide metabolism.</text>
</comment>
<comment type="pathway">
    <text evidence="5">Purine metabolism; AMP biosynthesis via salvage pathway; AMP from ADP: step 1/1.</text>
</comment>
<dbReference type="InterPro" id="IPR027417">
    <property type="entry name" value="P-loop_NTPase"/>
</dbReference>
<evidence type="ECO:0000256" key="5">
    <source>
        <dbReference type="HAMAP-Rule" id="MF_00235"/>
    </source>
</evidence>
<keyword evidence="2 5" id="KW-0545">Nucleotide biosynthesis</keyword>
<comment type="subunit">
    <text evidence="5 7">Monomer.</text>
</comment>
<dbReference type="InterPro" id="IPR007862">
    <property type="entry name" value="Adenylate_kinase_lid-dom"/>
</dbReference>
<dbReference type="PRINTS" id="PR00094">
    <property type="entry name" value="ADENYLTKNASE"/>
</dbReference>
<evidence type="ECO:0000256" key="1">
    <source>
        <dbReference type="ARBA" id="ARBA00022679"/>
    </source>
</evidence>
<keyword evidence="5 7" id="KW-0067">ATP-binding</keyword>
<organism evidence="9 10">
    <name type="scientific">Chloracidobacterium validum</name>
    <dbReference type="NCBI Taxonomy" id="2821543"/>
    <lineage>
        <taxon>Bacteria</taxon>
        <taxon>Pseudomonadati</taxon>
        <taxon>Acidobacteriota</taxon>
        <taxon>Terriglobia</taxon>
        <taxon>Terriglobales</taxon>
        <taxon>Acidobacteriaceae</taxon>
        <taxon>Chloracidobacterium</taxon>
    </lineage>
</organism>
<dbReference type="Gene3D" id="3.40.50.300">
    <property type="entry name" value="P-loop containing nucleotide triphosphate hydrolases"/>
    <property type="match status" value="1"/>
</dbReference>
<dbReference type="Proteomes" id="UP000676506">
    <property type="component" value="Chromosome 1"/>
</dbReference>
<evidence type="ECO:0000259" key="8">
    <source>
        <dbReference type="Pfam" id="PF05191"/>
    </source>
</evidence>
<feature type="binding site" evidence="5">
    <location>
        <position position="136"/>
    </location>
    <ligand>
        <name>Zn(2+)</name>
        <dbReference type="ChEBI" id="CHEBI:29105"/>
        <note>structural</note>
    </ligand>
</feature>
<evidence type="ECO:0000256" key="4">
    <source>
        <dbReference type="ARBA" id="ARBA00022777"/>
    </source>
</evidence>
<comment type="domain">
    <text evidence="5">Consists of three domains, a large central CORE domain and two small peripheral domains, NMPbind and LID, which undergo movements during catalysis. The LID domain closes over the site of phosphoryl transfer upon ATP binding. Assembling and dissambling the active center during each catalytic cycle provides an effective means to prevent ATP hydrolysis. Some bacteria have evolved a zinc-coordinating structure that stabilizes the LID domain.</text>
</comment>
<reference evidence="9 10" key="1">
    <citation type="submission" date="2021-03" db="EMBL/GenBank/DDBJ databases">
        <title>Genomic and phenotypic characterization of Chloracidobacterium isolates provides evidence for multiple species.</title>
        <authorList>
            <person name="Saini M.K."/>
            <person name="Costas A.M.G."/>
            <person name="Tank M."/>
            <person name="Bryant D.A."/>
        </authorList>
    </citation>
    <scope>NUCLEOTIDE SEQUENCE [LARGE SCALE GENOMIC DNA]</scope>
    <source>
        <strain evidence="9 10">BV2-C</strain>
    </source>
</reference>
<dbReference type="InterPro" id="IPR033690">
    <property type="entry name" value="Adenylat_kinase_CS"/>
</dbReference>
<feature type="binding site" evidence="5">
    <location>
        <position position="43"/>
    </location>
    <ligand>
        <name>AMP</name>
        <dbReference type="ChEBI" id="CHEBI:456215"/>
    </ligand>
</feature>
<dbReference type="PROSITE" id="PS00113">
    <property type="entry name" value="ADENYLATE_KINASE"/>
    <property type="match status" value="1"/>
</dbReference>
<dbReference type="InterPro" id="IPR000850">
    <property type="entry name" value="Adenylat/UMP-CMP_kin"/>
</dbReference>
<proteinExistence type="inferred from homology"/>
<evidence type="ECO:0000256" key="3">
    <source>
        <dbReference type="ARBA" id="ARBA00022741"/>
    </source>
</evidence>
<dbReference type="EC" id="2.7.4.3" evidence="5 7"/>
<dbReference type="InterPro" id="IPR006259">
    <property type="entry name" value="Adenyl_kin_sub"/>
</dbReference>
<feature type="binding site" evidence="5">
    <location>
        <position position="159"/>
    </location>
    <ligand>
        <name>Zn(2+)</name>
        <dbReference type="ChEBI" id="CHEBI:29105"/>
        <note>structural</note>
    </ligand>
</feature>
<sequence>MMRSRKPLVIIMIGPPGSGKGTQSSKIGASLGIPKISTGDILRAVASEKTLFAESIRNTISSGGLVSDEILATLIKSRLASSDCENGFILDGYPRNTEQAIYLESLLSEAKYYIVVVEIDLPEDVLIKRVTGRFSCKLCGAIYNKYFRETKKKGVCDECGSLEFVYRSDDSEVVVTERLREYARQTLPVIDFYKSKKMLHKIDGNKTACDVYTDLMSIFSQLNESAGQ</sequence>
<dbReference type="Pfam" id="PF00406">
    <property type="entry name" value="ADK"/>
    <property type="match status" value="1"/>
</dbReference>
<feature type="binding site" evidence="5">
    <location>
        <position position="99"/>
    </location>
    <ligand>
        <name>AMP</name>
        <dbReference type="ChEBI" id="CHEBI:456215"/>
    </ligand>
</feature>
<keyword evidence="10" id="KW-1185">Reference proteome</keyword>
<evidence type="ECO:0000313" key="10">
    <source>
        <dbReference type="Proteomes" id="UP000676506"/>
    </source>
</evidence>